<sequence length="96" mass="10629">SLTVGYVFFPDGKKAGIEWSNASLAEMADDGVIRDEYRVSFTAGGKYFDVSARLDKQACPVVYNGLTGRGVFHECIADFQLNGLTQGWGLAEFYYR</sequence>
<dbReference type="PANTHER" id="PTHR34717:SF1">
    <property type="entry name" value="EG:BACR7A4.20 PROTEIN"/>
    <property type="match status" value="1"/>
</dbReference>
<gene>
    <name evidence="1" type="ORF">Anapl_10720</name>
</gene>
<dbReference type="PANTHER" id="PTHR34717">
    <property type="entry name" value="EG:BACR7A4.20 PROTEIN"/>
    <property type="match status" value="1"/>
</dbReference>
<accession>R0LCW6</accession>
<keyword evidence="2" id="KW-1185">Reference proteome</keyword>
<dbReference type="AlphaFoldDB" id="R0LCW6"/>
<reference evidence="2" key="1">
    <citation type="journal article" date="2013" name="Nat. Genet.">
        <title>The duck genome and transcriptome provide insight into an avian influenza virus reservoir species.</title>
        <authorList>
            <person name="Huang Y."/>
            <person name="Li Y."/>
            <person name="Burt D.W."/>
            <person name="Chen H."/>
            <person name="Zhang Y."/>
            <person name="Qian W."/>
            <person name="Kim H."/>
            <person name="Gan S."/>
            <person name="Zhao Y."/>
            <person name="Li J."/>
            <person name="Yi K."/>
            <person name="Feng H."/>
            <person name="Zhu P."/>
            <person name="Li B."/>
            <person name="Liu Q."/>
            <person name="Fairley S."/>
            <person name="Magor K.E."/>
            <person name="Du Z."/>
            <person name="Hu X."/>
            <person name="Goodman L."/>
            <person name="Tafer H."/>
            <person name="Vignal A."/>
            <person name="Lee T."/>
            <person name="Kim K.W."/>
            <person name="Sheng Z."/>
            <person name="An Y."/>
            <person name="Searle S."/>
            <person name="Herrero J."/>
            <person name="Groenen M.A."/>
            <person name="Crooijmans R.P."/>
            <person name="Faraut T."/>
            <person name="Cai Q."/>
            <person name="Webster R.G."/>
            <person name="Aldridge J.R."/>
            <person name="Warren W.C."/>
            <person name="Bartschat S."/>
            <person name="Kehr S."/>
            <person name="Marz M."/>
            <person name="Stadler P.F."/>
            <person name="Smith J."/>
            <person name="Kraus R.H."/>
            <person name="Zhao Y."/>
            <person name="Ren L."/>
            <person name="Fei J."/>
            <person name="Morisson M."/>
            <person name="Kaiser P."/>
            <person name="Griffin D.K."/>
            <person name="Rao M."/>
            <person name="Pitel F."/>
            <person name="Wang J."/>
            <person name="Li N."/>
        </authorList>
    </citation>
    <scope>NUCLEOTIDE SEQUENCE [LARGE SCALE GENOMIC DNA]</scope>
</reference>
<dbReference type="EMBL" id="KB742851">
    <property type="protein sequence ID" value="EOB03524.1"/>
    <property type="molecule type" value="Genomic_DNA"/>
</dbReference>
<feature type="non-terminal residue" evidence="1">
    <location>
        <position position="1"/>
    </location>
</feature>
<feature type="non-terminal residue" evidence="1">
    <location>
        <position position="96"/>
    </location>
</feature>
<dbReference type="Proteomes" id="UP000296049">
    <property type="component" value="Unassembled WGS sequence"/>
</dbReference>
<evidence type="ECO:0000313" key="1">
    <source>
        <dbReference type="EMBL" id="EOB03524.1"/>
    </source>
</evidence>
<organism evidence="1 2">
    <name type="scientific">Anas platyrhynchos</name>
    <name type="common">Mallard</name>
    <name type="synonym">Anas boschas</name>
    <dbReference type="NCBI Taxonomy" id="8839"/>
    <lineage>
        <taxon>Eukaryota</taxon>
        <taxon>Metazoa</taxon>
        <taxon>Chordata</taxon>
        <taxon>Craniata</taxon>
        <taxon>Vertebrata</taxon>
        <taxon>Euteleostomi</taxon>
        <taxon>Archelosauria</taxon>
        <taxon>Archosauria</taxon>
        <taxon>Dinosauria</taxon>
        <taxon>Saurischia</taxon>
        <taxon>Theropoda</taxon>
        <taxon>Coelurosauria</taxon>
        <taxon>Aves</taxon>
        <taxon>Neognathae</taxon>
        <taxon>Galloanserae</taxon>
        <taxon>Anseriformes</taxon>
        <taxon>Anatidae</taxon>
        <taxon>Anatinae</taxon>
        <taxon>Anas</taxon>
    </lineage>
</organism>
<proteinExistence type="predicted"/>
<protein>
    <submittedName>
        <fullName evidence="1">Uncharacterized protein</fullName>
    </submittedName>
</protein>
<name>R0LCW6_ANAPL</name>
<evidence type="ECO:0000313" key="2">
    <source>
        <dbReference type="Proteomes" id="UP000296049"/>
    </source>
</evidence>